<dbReference type="EMBL" id="KZ772709">
    <property type="protein sequence ID" value="PTQ40970.1"/>
    <property type="molecule type" value="Genomic_DNA"/>
</dbReference>
<proteinExistence type="predicted"/>
<dbReference type="AlphaFoldDB" id="A0A2R6X4D4"/>
<dbReference type="Gramene" id="Mp3g10610.1">
    <property type="protein sequence ID" value="Mp3g10610.1.cds1"/>
    <property type="gene ID" value="Mp3g10610"/>
</dbReference>
<protein>
    <submittedName>
        <fullName evidence="1">Uncharacterized protein</fullName>
    </submittedName>
</protein>
<name>A0A2R6X4D4_MARPO</name>
<evidence type="ECO:0000313" key="1">
    <source>
        <dbReference type="EMBL" id="PTQ40970.1"/>
    </source>
</evidence>
<accession>A0A2R6X4D4</accession>
<organism evidence="1 2">
    <name type="scientific">Marchantia polymorpha</name>
    <name type="common">Common liverwort</name>
    <name type="synonym">Marchantia aquatica</name>
    <dbReference type="NCBI Taxonomy" id="3197"/>
    <lineage>
        <taxon>Eukaryota</taxon>
        <taxon>Viridiplantae</taxon>
        <taxon>Streptophyta</taxon>
        <taxon>Embryophyta</taxon>
        <taxon>Marchantiophyta</taxon>
        <taxon>Marchantiopsida</taxon>
        <taxon>Marchantiidae</taxon>
        <taxon>Marchantiales</taxon>
        <taxon>Marchantiaceae</taxon>
        <taxon>Marchantia</taxon>
    </lineage>
</organism>
<dbReference type="Proteomes" id="UP000244005">
    <property type="component" value="Unassembled WGS sequence"/>
</dbReference>
<reference evidence="2" key="1">
    <citation type="journal article" date="2017" name="Cell">
        <title>Insights into land plant evolution garnered from the Marchantia polymorpha genome.</title>
        <authorList>
            <person name="Bowman J.L."/>
            <person name="Kohchi T."/>
            <person name="Yamato K.T."/>
            <person name="Jenkins J."/>
            <person name="Shu S."/>
            <person name="Ishizaki K."/>
            <person name="Yamaoka S."/>
            <person name="Nishihama R."/>
            <person name="Nakamura Y."/>
            <person name="Berger F."/>
            <person name="Adam C."/>
            <person name="Aki S.S."/>
            <person name="Althoff F."/>
            <person name="Araki T."/>
            <person name="Arteaga-Vazquez M.A."/>
            <person name="Balasubrmanian S."/>
            <person name="Barry K."/>
            <person name="Bauer D."/>
            <person name="Boehm C.R."/>
            <person name="Briginshaw L."/>
            <person name="Caballero-Perez J."/>
            <person name="Catarino B."/>
            <person name="Chen F."/>
            <person name="Chiyoda S."/>
            <person name="Chovatia M."/>
            <person name="Davies K.M."/>
            <person name="Delmans M."/>
            <person name="Demura T."/>
            <person name="Dierschke T."/>
            <person name="Dolan L."/>
            <person name="Dorantes-Acosta A.E."/>
            <person name="Eklund D.M."/>
            <person name="Florent S.N."/>
            <person name="Flores-Sandoval E."/>
            <person name="Fujiyama A."/>
            <person name="Fukuzawa H."/>
            <person name="Galik B."/>
            <person name="Grimanelli D."/>
            <person name="Grimwood J."/>
            <person name="Grossniklaus U."/>
            <person name="Hamada T."/>
            <person name="Haseloff J."/>
            <person name="Hetherington A.J."/>
            <person name="Higo A."/>
            <person name="Hirakawa Y."/>
            <person name="Hundley H.N."/>
            <person name="Ikeda Y."/>
            <person name="Inoue K."/>
            <person name="Inoue S.I."/>
            <person name="Ishida S."/>
            <person name="Jia Q."/>
            <person name="Kakita M."/>
            <person name="Kanazawa T."/>
            <person name="Kawai Y."/>
            <person name="Kawashima T."/>
            <person name="Kennedy M."/>
            <person name="Kinose K."/>
            <person name="Kinoshita T."/>
            <person name="Kohara Y."/>
            <person name="Koide E."/>
            <person name="Komatsu K."/>
            <person name="Kopischke S."/>
            <person name="Kubo M."/>
            <person name="Kyozuka J."/>
            <person name="Lagercrantz U."/>
            <person name="Lin S.S."/>
            <person name="Lindquist E."/>
            <person name="Lipzen A.M."/>
            <person name="Lu C.W."/>
            <person name="De Luna E."/>
            <person name="Martienssen R.A."/>
            <person name="Minamino N."/>
            <person name="Mizutani M."/>
            <person name="Mizutani M."/>
            <person name="Mochizuki N."/>
            <person name="Monte I."/>
            <person name="Mosher R."/>
            <person name="Nagasaki H."/>
            <person name="Nakagami H."/>
            <person name="Naramoto S."/>
            <person name="Nishitani K."/>
            <person name="Ohtani M."/>
            <person name="Okamoto T."/>
            <person name="Okumura M."/>
            <person name="Phillips J."/>
            <person name="Pollak B."/>
            <person name="Reinders A."/>
            <person name="Rovekamp M."/>
            <person name="Sano R."/>
            <person name="Sawa S."/>
            <person name="Schmid M.W."/>
            <person name="Shirakawa M."/>
            <person name="Solano R."/>
            <person name="Spunde A."/>
            <person name="Suetsugu N."/>
            <person name="Sugano S."/>
            <person name="Sugiyama A."/>
            <person name="Sun R."/>
            <person name="Suzuki Y."/>
            <person name="Takenaka M."/>
            <person name="Takezawa D."/>
            <person name="Tomogane H."/>
            <person name="Tsuzuki M."/>
            <person name="Ueda T."/>
            <person name="Umeda M."/>
            <person name="Ward J.M."/>
            <person name="Watanabe Y."/>
            <person name="Yazaki K."/>
            <person name="Yokoyama R."/>
            <person name="Yoshitake Y."/>
            <person name="Yotsui I."/>
            <person name="Zachgo S."/>
            <person name="Schmutz J."/>
        </authorList>
    </citation>
    <scope>NUCLEOTIDE SEQUENCE [LARGE SCALE GENOMIC DNA]</scope>
    <source>
        <strain evidence="2">Tak-1</strain>
    </source>
</reference>
<evidence type="ECO:0000313" key="2">
    <source>
        <dbReference type="Proteomes" id="UP000244005"/>
    </source>
</evidence>
<gene>
    <name evidence="1" type="ORF">MARPO_0037s0135</name>
</gene>
<keyword evidence="2" id="KW-1185">Reference proteome</keyword>
<sequence length="82" mass="9244">MAVLPLVNQPPPELNCARFLVSTATPVNCSSHRTLSNVDDLQGQRSKARSRRAASNDRASAFWTRGYLFLYTHRGVTRRIEI</sequence>